<dbReference type="AlphaFoldDB" id="A0A5C6NA54"/>
<feature type="region of interest" description="Disordered" evidence="1">
    <location>
        <begin position="201"/>
        <end position="227"/>
    </location>
</feature>
<gene>
    <name evidence="2" type="ORF">D4764_22G0000190</name>
</gene>
<sequence length="227" mass="24726">MLRLDSPAVLVHICVAAADGVSLDQWGGQGGGQEVRLQQVLWSPRELPRQTNPENSLISRAPAVAHTLVTCQQLASPVMTSPRQQHVTPAEPDRTAQAGPASSGTCATIGTLQRYRGPTHLVTNQLTCHVTLLLQHSTVTPQASLASELPEADDEEHDEEVMKLLRELSSRLVAWQPGPLTHMKRTQDPPQETWMTSRLPEKLVSSSGDLDDLQAPREAGLLLRRPG</sequence>
<dbReference type="Proteomes" id="UP000324091">
    <property type="component" value="Chromosome 22"/>
</dbReference>
<feature type="region of interest" description="Disordered" evidence="1">
    <location>
        <begin position="79"/>
        <end position="104"/>
    </location>
</feature>
<evidence type="ECO:0000313" key="3">
    <source>
        <dbReference type="Proteomes" id="UP000324091"/>
    </source>
</evidence>
<reference evidence="2 3" key="1">
    <citation type="submission" date="2019-04" db="EMBL/GenBank/DDBJ databases">
        <title>Chromosome genome assembly for Takifugu flavidus.</title>
        <authorList>
            <person name="Xiao S."/>
        </authorList>
    </citation>
    <scope>NUCLEOTIDE SEQUENCE [LARGE SCALE GENOMIC DNA]</scope>
    <source>
        <strain evidence="2">HTHZ2018</strain>
        <tissue evidence="2">Muscle</tissue>
    </source>
</reference>
<organism evidence="2 3">
    <name type="scientific">Takifugu flavidus</name>
    <name type="common">sansaifugu</name>
    <dbReference type="NCBI Taxonomy" id="433684"/>
    <lineage>
        <taxon>Eukaryota</taxon>
        <taxon>Metazoa</taxon>
        <taxon>Chordata</taxon>
        <taxon>Craniata</taxon>
        <taxon>Vertebrata</taxon>
        <taxon>Euteleostomi</taxon>
        <taxon>Actinopterygii</taxon>
        <taxon>Neopterygii</taxon>
        <taxon>Teleostei</taxon>
        <taxon>Neoteleostei</taxon>
        <taxon>Acanthomorphata</taxon>
        <taxon>Eupercaria</taxon>
        <taxon>Tetraodontiformes</taxon>
        <taxon>Tetradontoidea</taxon>
        <taxon>Tetraodontidae</taxon>
        <taxon>Takifugu</taxon>
    </lineage>
</organism>
<accession>A0A5C6NA54</accession>
<protein>
    <submittedName>
        <fullName evidence="2">Uncharacterized protein</fullName>
    </submittedName>
</protein>
<dbReference type="EMBL" id="RHFK02000015">
    <property type="protein sequence ID" value="TWW64372.1"/>
    <property type="molecule type" value="Genomic_DNA"/>
</dbReference>
<proteinExistence type="predicted"/>
<evidence type="ECO:0000256" key="1">
    <source>
        <dbReference type="SAM" id="MobiDB-lite"/>
    </source>
</evidence>
<comment type="caution">
    <text evidence="2">The sequence shown here is derived from an EMBL/GenBank/DDBJ whole genome shotgun (WGS) entry which is preliminary data.</text>
</comment>
<keyword evidence="3" id="KW-1185">Reference proteome</keyword>
<name>A0A5C6NA54_9TELE</name>
<evidence type="ECO:0000313" key="2">
    <source>
        <dbReference type="EMBL" id="TWW64372.1"/>
    </source>
</evidence>